<gene>
    <name evidence="3" type="ORF">DFH94DRAFT_657883</name>
</gene>
<dbReference type="OrthoDB" id="9972196at2759"/>
<evidence type="ECO:0000313" key="3">
    <source>
        <dbReference type="EMBL" id="KAF8467026.1"/>
    </source>
</evidence>
<feature type="compositionally biased region" description="Low complexity" evidence="1">
    <location>
        <begin position="85"/>
        <end position="96"/>
    </location>
</feature>
<sequence length="237" mass="25961">MSKTQFYLSQCADAASKSPMCFTLGAVLVKGGKVISSGYNHHRPHYDGAEVRTRGHRKPVSMHAEMHAIFSLTGMSPSFRKQRQGARAGAAPQGAGRAEKADDGVEEEGSVGRDGGEGGSRDVLVGGKRRARRLLDGACWAAGGPVAIEAEERAWSARRRDPRINGADIYVARVTKVGMGSARPCWRCVVWCRWAGVKRIFHWNGEEGKFDMVKVNTAERDQYETHADIRLFAGMGW</sequence>
<dbReference type="GO" id="GO:0006139">
    <property type="term" value="P:nucleobase-containing compound metabolic process"/>
    <property type="evidence" value="ECO:0007669"/>
    <property type="project" value="UniProtKB-ARBA"/>
</dbReference>
<accession>A0A9P5MQI8</accession>
<organism evidence="3 4">
    <name type="scientific">Russula ochroleuca</name>
    <dbReference type="NCBI Taxonomy" id="152965"/>
    <lineage>
        <taxon>Eukaryota</taxon>
        <taxon>Fungi</taxon>
        <taxon>Dikarya</taxon>
        <taxon>Basidiomycota</taxon>
        <taxon>Agaricomycotina</taxon>
        <taxon>Agaricomycetes</taxon>
        <taxon>Russulales</taxon>
        <taxon>Russulaceae</taxon>
        <taxon>Russula</taxon>
    </lineage>
</organism>
<dbReference type="Gene3D" id="3.40.140.10">
    <property type="entry name" value="Cytidine Deaminase, domain 2"/>
    <property type="match status" value="2"/>
</dbReference>
<dbReference type="EMBL" id="WHVB01000038">
    <property type="protein sequence ID" value="KAF8467026.1"/>
    <property type="molecule type" value="Genomic_DNA"/>
</dbReference>
<dbReference type="SUPFAM" id="SSF53927">
    <property type="entry name" value="Cytidine deaminase-like"/>
    <property type="match status" value="1"/>
</dbReference>
<feature type="compositionally biased region" description="Basic and acidic residues" evidence="1">
    <location>
        <begin position="110"/>
        <end position="120"/>
    </location>
</feature>
<name>A0A9P5MQI8_9AGAM</name>
<dbReference type="Pfam" id="PF00383">
    <property type="entry name" value="dCMP_cyt_deam_1"/>
    <property type="match status" value="1"/>
</dbReference>
<proteinExistence type="predicted"/>
<keyword evidence="4" id="KW-1185">Reference proteome</keyword>
<dbReference type="GO" id="GO:0003824">
    <property type="term" value="F:catalytic activity"/>
    <property type="evidence" value="ECO:0007669"/>
    <property type="project" value="InterPro"/>
</dbReference>
<dbReference type="Proteomes" id="UP000759537">
    <property type="component" value="Unassembled WGS sequence"/>
</dbReference>
<feature type="domain" description="CMP/dCMP-type deaminase" evidence="2">
    <location>
        <begin position="1"/>
        <end position="73"/>
    </location>
</feature>
<protein>
    <recommendedName>
        <fullName evidence="2">CMP/dCMP-type deaminase domain-containing protein</fullName>
    </recommendedName>
</protein>
<dbReference type="InterPro" id="IPR016193">
    <property type="entry name" value="Cytidine_deaminase-like"/>
</dbReference>
<evidence type="ECO:0000259" key="2">
    <source>
        <dbReference type="Pfam" id="PF00383"/>
    </source>
</evidence>
<dbReference type="AlphaFoldDB" id="A0A9P5MQI8"/>
<comment type="caution">
    <text evidence="3">The sequence shown here is derived from an EMBL/GenBank/DDBJ whole genome shotgun (WGS) entry which is preliminary data.</text>
</comment>
<evidence type="ECO:0000313" key="4">
    <source>
        <dbReference type="Proteomes" id="UP000759537"/>
    </source>
</evidence>
<reference evidence="3" key="2">
    <citation type="journal article" date="2020" name="Nat. Commun.">
        <title>Large-scale genome sequencing of mycorrhizal fungi provides insights into the early evolution of symbiotic traits.</title>
        <authorList>
            <person name="Miyauchi S."/>
            <person name="Kiss E."/>
            <person name="Kuo A."/>
            <person name="Drula E."/>
            <person name="Kohler A."/>
            <person name="Sanchez-Garcia M."/>
            <person name="Morin E."/>
            <person name="Andreopoulos B."/>
            <person name="Barry K.W."/>
            <person name="Bonito G."/>
            <person name="Buee M."/>
            <person name="Carver A."/>
            <person name="Chen C."/>
            <person name="Cichocki N."/>
            <person name="Clum A."/>
            <person name="Culley D."/>
            <person name="Crous P.W."/>
            <person name="Fauchery L."/>
            <person name="Girlanda M."/>
            <person name="Hayes R.D."/>
            <person name="Keri Z."/>
            <person name="LaButti K."/>
            <person name="Lipzen A."/>
            <person name="Lombard V."/>
            <person name="Magnuson J."/>
            <person name="Maillard F."/>
            <person name="Murat C."/>
            <person name="Nolan M."/>
            <person name="Ohm R.A."/>
            <person name="Pangilinan J."/>
            <person name="Pereira M.F."/>
            <person name="Perotto S."/>
            <person name="Peter M."/>
            <person name="Pfister S."/>
            <person name="Riley R."/>
            <person name="Sitrit Y."/>
            <person name="Stielow J.B."/>
            <person name="Szollosi G."/>
            <person name="Zifcakova L."/>
            <person name="Stursova M."/>
            <person name="Spatafora J.W."/>
            <person name="Tedersoo L."/>
            <person name="Vaario L.M."/>
            <person name="Yamada A."/>
            <person name="Yan M."/>
            <person name="Wang P."/>
            <person name="Xu J."/>
            <person name="Bruns T."/>
            <person name="Baldrian P."/>
            <person name="Vilgalys R."/>
            <person name="Dunand C."/>
            <person name="Henrissat B."/>
            <person name="Grigoriev I.V."/>
            <person name="Hibbett D."/>
            <person name="Nagy L.G."/>
            <person name="Martin F.M."/>
        </authorList>
    </citation>
    <scope>NUCLEOTIDE SEQUENCE</scope>
    <source>
        <strain evidence="3">Prilba</strain>
    </source>
</reference>
<feature type="region of interest" description="Disordered" evidence="1">
    <location>
        <begin position="80"/>
        <end position="123"/>
    </location>
</feature>
<dbReference type="InterPro" id="IPR002125">
    <property type="entry name" value="CMP_dCMP_dom"/>
</dbReference>
<evidence type="ECO:0000256" key="1">
    <source>
        <dbReference type="SAM" id="MobiDB-lite"/>
    </source>
</evidence>
<reference evidence="3" key="1">
    <citation type="submission" date="2019-10" db="EMBL/GenBank/DDBJ databases">
        <authorList>
            <consortium name="DOE Joint Genome Institute"/>
            <person name="Kuo A."/>
            <person name="Miyauchi S."/>
            <person name="Kiss E."/>
            <person name="Drula E."/>
            <person name="Kohler A."/>
            <person name="Sanchez-Garcia M."/>
            <person name="Andreopoulos B."/>
            <person name="Barry K.W."/>
            <person name="Bonito G."/>
            <person name="Buee M."/>
            <person name="Carver A."/>
            <person name="Chen C."/>
            <person name="Cichocki N."/>
            <person name="Clum A."/>
            <person name="Culley D."/>
            <person name="Crous P.W."/>
            <person name="Fauchery L."/>
            <person name="Girlanda M."/>
            <person name="Hayes R."/>
            <person name="Keri Z."/>
            <person name="LaButti K."/>
            <person name="Lipzen A."/>
            <person name="Lombard V."/>
            <person name="Magnuson J."/>
            <person name="Maillard F."/>
            <person name="Morin E."/>
            <person name="Murat C."/>
            <person name="Nolan M."/>
            <person name="Ohm R."/>
            <person name="Pangilinan J."/>
            <person name="Pereira M."/>
            <person name="Perotto S."/>
            <person name="Peter M."/>
            <person name="Riley R."/>
            <person name="Sitrit Y."/>
            <person name="Stielow B."/>
            <person name="Szollosi G."/>
            <person name="Zifcakova L."/>
            <person name="Stursova M."/>
            <person name="Spatafora J.W."/>
            <person name="Tedersoo L."/>
            <person name="Vaario L.-M."/>
            <person name="Yamada A."/>
            <person name="Yan M."/>
            <person name="Wang P."/>
            <person name="Xu J."/>
            <person name="Bruns T."/>
            <person name="Baldrian P."/>
            <person name="Vilgalys R."/>
            <person name="Henrissat B."/>
            <person name="Grigoriev I.V."/>
            <person name="Hibbett D."/>
            <person name="Nagy L.G."/>
            <person name="Martin F.M."/>
        </authorList>
    </citation>
    <scope>NUCLEOTIDE SEQUENCE</scope>
    <source>
        <strain evidence="3">Prilba</strain>
    </source>
</reference>